<organism evidence="1 2">
    <name type="scientific">Entomophthora muscae</name>
    <dbReference type="NCBI Taxonomy" id="34485"/>
    <lineage>
        <taxon>Eukaryota</taxon>
        <taxon>Fungi</taxon>
        <taxon>Fungi incertae sedis</taxon>
        <taxon>Zoopagomycota</taxon>
        <taxon>Entomophthoromycotina</taxon>
        <taxon>Entomophthoromycetes</taxon>
        <taxon>Entomophthorales</taxon>
        <taxon>Entomophthoraceae</taxon>
        <taxon>Entomophthora</taxon>
    </lineage>
</organism>
<proteinExistence type="predicted"/>
<accession>A0ACC2SLB9</accession>
<comment type="caution">
    <text evidence="1">The sequence shown here is derived from an EMBL/GenBank/DDBJ whole genome shotgun (WGS) entry which is preliminary data.</text>
</comment>
<sequence>MSSWRIWVCVVLVTLFVSLPIIGTIWVYRDPWKEPTSPPYHKSPLDTYMSPLDLSILPPARPSLKLCQVKIINHTFANSHGSPLQSNYIPPHDCIGGGKISRAVLNYQNQANASQSYHFGAIYLDKSEILRTTTAEPTREGITWEFEKDISHITPLLYNPRTVTHILTNTVDPTYTGKFHVVASIDLYISPQIPNAKHKIVSISRDDKEPWYEINSALPLSHKFNVPKQSVKRAELEVFLSGHSCDEFTYLNTPTEHAKANGECEMGPYRELEVYLDDHFVGSIMPYPVIYTSGLSNVQWRPISAMGSFDVPTKVIDLAPYLSLLEDGTHAFTFHMKNATNMWFISANLHLYETRKPPKKMIGEPTQRNNTSTSVVEESKDFFKTAVVYETSVMSIQSFGDTLILTRLDNSIDFSHSISYSQSKVFDLNCTSTTKLSTFLLNHPPNTIDTLWDTSQQPLTTQVRSETYRLSGTYFLSSTLRKLNISLHSVTTTNGITGGISKRGDTRTELKLIGNSHVDTSMVTSPSLADSTIQAAVRHQQKTASHETCYSRNLAGVNGEFTQDETTKSCPLPKIEWLRLNSSEPSSLTIIPLYIKSQYPI</sequence>
<gene>
    <name evidence="1" type="ORF">DSO57_1002487</name>
</gene>
<name>A0ACC2SLB9_9FUNG</name>
<reference evidence="1" key="1">
    <citation type="submission" date="2022-04" db="EMBL/GenBank/DDBJ databases">
        <title>Genome of the entomopathogenic fungus Entomophthora muscae.</title>
        <authorList>
            <person name="Elya C."/>
            <person name="Lovett B.R."/>
            <person name="Lee E."/>
            <person name="Macias A.M."/>
            <person name="Hajek A.E."/>
            <person name="De Bivort B.L."/>
            <person name="Kasson M.T."/>
            <person name="De Fine Licht H.H."/>
            <person name="Stajich J.E."/>
        </authorList>
    </citation>
    <scope>NUCLEOTIDE SEQUENCE</scope>
    <source>
        <strain evidence="1">Berkeley</strain>
    </source>
</reference>
<evidence type="ECO:0000313" key="1">
    <source>
        <dbReference type="EMBL" id="KAJ9063187.1"/>
    </source>
</evidence>
<keyword evidence="2" id="KW-1185">Reference proteome</keyword>
<dbReference type="EMBL" id="QTSX02004976">
    <property type="protein sequence ID" value="KAJ9063187.1"/>
    <property type="molecule type" value="Genomic_DNA"/>
</dbReference>
<evidence type="ECO:0000313" key="2">
    <source>
        <dbReference type="Proteomes" id="UP001165960"/>
    </source>
</evidence>
<protein>
    <submittedName>
        <fullName evidence="1">Uncharacterized protein</fullName>
    </submittedName>
</protein>
<dbReference type="Proteomes" id="UP001165960">
    <property type="component" value="Unassembled WGS sequence"/>
</dbReference>